<evidence type="ECO:0000256" key="4">
    <source>
        <dbReference type="ARBA" id="ARBA00023172"/>
    </source>
</evidence>
<comment type="subcellular location">
    <subcellularLocation>
        <location evidence="6">Cytoplasm</location>
    </subcellularLocation>
</comment>
<protein>
    <recommendedName>
        <fullName evidence="6">Holliday junction branch migration complex subunit RuvA</fullName>
    </recommendedName>
</protein>
<dbReference type="EMBL" id="DQWQ01000074">
    <property type="protein sequence ID" value="HDD35482.1"/>
    <property type="molecule type" value="Genomic_DNA"/>
</dbReference>
<dbReference type="InterPro" id="IPR000085">
    <property type="entry name" value="RuvA"/>
</dbReference>
<dbReference type="Gene3D" id="2.40.50.140">
    <property type="entry name" value="Nucleic acid-binding proteins"/>
    <property type="match status" value="1"/>
</dbReference>
<dbReference type="InterPro" id="IPR010994">
    <property type="entry name" value="RuvA_2-like"/>
</dbReference>
<comment type="caution">
    <text evidence="8">The sequence shown here is derived from an EMBL/GenBank/DDBJ whole genome shotgun (WGS) entry which is preliminary data.</text>
</comment>
<dbReference type="CDD" id="cd14332">
    <property type="entry name" value="UBA_RuvA_C"/>
    <property type="match status" value="1"/>
</dbReference>
<evidence type="ECO:0000256" key="6">
    <source>
        <dbReference type="HAMAP-Rule" id="MF_00031"/>
    </source>
</evidence>
<gene>
    <name evidence="6 8" type="primary">ruvA</name>
    <name evidence="8" type="ORF">ENF30_01640</name>
</gene>
<dbReference type="AlphaFoldDB" id="A0A7V0NEF1"/>
<dbReference type="InterPro" id="IPR003583">
    <property type="entry name" value="Hlx-hairpin-Hlx_DNA-bd_motif"/>
</dbReference>
<feature type="region of interest" description="Domain III" evidence="6">
    <location>
        <begin position="156"/>
        <end position="202"/>
    </location>
</feature>
<dbReference type="Pfam" id="PF01330">
    <property type="entry name" value="RuvA_N"/>
    <property type="match status" value="1"/>
</dbReference>
<dbReference type="GO" id="GO:0009379">
    <property type="term" value="C:Holliday junction helicase complex"/>
    <property type="evidence" value="ECO:0007669"/>
    <property type="project" value="InterPro"/>
</dbReference>
<dbReference type="InterPro" id="IPR036267">
    <property type="entry name" value="RuvA_C_sf"/>
</dbReference>
<evidence type="ECO:0000256" key="1">
    <source>
        <dbReference type="ARBA" id="ARBA00022490"/>
    </source>
</evidence>
<dbReference type="Gene3D" id="1.10.150.20">
    <property type="entry name" value="5' to 3' exonuclease, C-terminal subdomain"/>
    <property type="match status" value="1"/>
</dbReference>
<accession>A0A7V0NEF1</accession>
<name>A0A7V0NEF1_DESA2</name>
<dbReference type="SMART" id="SM00278">
    <property type="entry name" value="HhH1"/>
    <property type="match status" value="2"/>
</dbReference>
<organism evidence="8">
    <name type="scientific">Desulfofervidus auxilii</name>
    <dbReference type="NCBI Taxonomy" id="1621989"/>
    <lineage>
        <taxon>Bacteria</taxon>
        <taxon>Pseudomonadati</taxon>
        <taxon>Thermodesulfobacteriota</taxon>
        <taxon>Candidatus Desulfofervidia</taxon>
        <taxon>Candidatus Desulfofervidales</taxon>
        <taxon>Candidatus Desulfofervidaceae</taxon>
        <taxon>Candidatus Desulfofervidus</taxon>
    </lineage>
</organism>
<feature type="domain" description="Helix-hairpin-helix DNA-binding motif class 1" evidence="7">
    <location>
        <begin position="81"/>
        <end position="100"/>
    </location>
</feature>
<dbReference type="Pfam" id="PF14520">
    <property type="entry name" value="HHH_5"/>
    <property type="match status" value="1"/>
</dbReference>
<proteinExistence type="inferred from homology"/>
<evidence type="ECO:0000256" key="2">
    <source>
        <dbReference type="ARBA" id="ARBA00022763"/>
    </source>
</evidence>
<feature type="domain" description="Helix-hairpin-helix DNA-binding motif class 1" evidence="7">
    <location>
        <begin position="116"/>
        <end position="135"/>
    </location>
</feature>
<comment type="caution">
    <text evidence="6">Lacks conserved residue(s) required for the propagation of feature annotation.</text>
</comment>
<dbReference type="GO" id="GO:0000400">
    <property type="term" value="F:four-way junction DNA binding"/>
    <property type="evidence" value="ECO:0007669"/>
    <property type="project" value="UniProtKB-UniRule"/>
</dbReference>
<evidence type="ECO:0000256" key="3">
    <source>
        <dbReference type="ARBA" id="ARBA00023125"/>
    </source>
</evidence>
<keyword evidence="4 6" id="KW-0233">DNA recombination</keyword>
<keyword evidence="5 6" id="KW-0234">DNA repair</keyword>
<sequence>MSFESFISMIGYLEGILFLKQPQYIVILIDGVGYQIEVSLNTFSELPREGEKISLHIYTYVKDNVLKLYGFNSLEEKRLFSTLIEIPGIGPKLALNILSRISPLEFKEILDKADLKRLKAIPGIGKKAAQRIWLELKDKRITPPQMVQAGEKGGTLKEDAISALINLGYQRQEASKAVDKAMSKFSKLPTLEDLIKETLRQL</sequence>
<reference evidence="8" key="1">
    <citation type="journal article" date="2020" name="mSystems">
        <title>Genome- and Community-Level Interaction Insights into Carbon Utilization and Element Cycling Functions of Hydrothermarchaeota in Hydrothermal Sediment.</title>
        <authorList>
            <person name="Zhou Z."/>
            <person name="Liu Y."/>
            <person name="Xu W."/>
            <person name="Pan J."/>
            <person name="Luo Z.H."/>
            <person name="Li M."/>
        </authorList>
    </citation>
    <scope>NUCLEOTIDE SEQUENCE [LARGE SCALE GENOMIC DNA]</scope>
    <source>
        <strain evidence="8">HyVt-113</strain>
    </source>
</reference>
<dbReference type="Pfam" id="PF07499">
    <property type="entry name" value="RuvA_C"/>
    <property type="match status" value="1"/>
</dbReference>
<keyword evidence="2 6" id="KW-0227">DNA damage</keyword>
<comment type="domain">
    <text evidence="6">Has three domains with a flexible linker between the domains II and III and assumes an 'L' shape. Domain III is highly mobile and contacts RuvB.</text>
</comment>
<evidence type="ECO:0000256" key="5">
    <source>
        <dbReference type="ARBA" id="ARBA00023204"/>
    </source>
</evidence>
<dbReference type="HAMAP" id="MF_00031">
    <property type="entry name" value="DNA_HJ_migration_RuvA"/>
    <property type="match status" value="1"/>
</dbReference>
<dbReference type="NCBIfam" id="TIGR00084">
    <property type="entry name" value="ruvA"/>
    <property type="match status" value="1"/>
</dbReference>
<dbReference type="InterPro" id="IPR013849">
    <property type="entry name" value="DNA_helicase_Holl-junc_RuvA_I"/>
</dbReference>
<dbReference type="GO" id="GO:0006310">
    <property type="term" value="P:DNA recombination"/>
    <property type="evidence" value="ECO:0007669"/>
    <property type="project" value="UniProtKB-UniRule"/>
</dbReference>
<feature type="region of interest" description="Domain I" evidence="6">
    <location>
        <begin position="9"/>
        <end position="72"/>
    </location>
</feature>
<keyword evidence="3 6" id="KW-0238">DNA-binding</keyword>
<dbReference type="GO" id="GO:0005524">
    <property type="term" value="F:ATP binding"/>
    <property type="evidence" value="ECO:0007669"/>
    <property type="project" value="InterPro"/>
</dbReference>
<comment type="subunit">
    <text evidence="6">Homotetramer. Forms an RuvA(8)-RuvB(12)-Holliday junction (HJ) complex. HJ DNA is sandwiched between 2 RuvA tetramers; dsDNA enters through RuvA and exits via RuvB. An RuvB hexamer assembles on each DNA strand where it exits the tetramer. Each RuvB hexamer is contacted by two RuvA subunits (via domain III) on 2 adjacent RuvB subunits; this complex drives branch migration. In the full resolvosome a probable DNA-RuvA(4)-RuvB(12)-RuvC(2) complex forms which resolves the HJ.</text>
</comment>
<dbReference type="SUPFAM" id="SSF47781">
    <property type="entry name" value="RuvA domain 2-like"/>
    <property type="match status" value="1"/>
</dbReference>
<dbReference type="GO" id="GO:0006281">
    <property type="term" value="P:DNA repair"/>
    <property type="evidence" value="ECO:0007669"/>
    <property type="project" value="UniProtKB-UniRule"/>
</dbReference>
<dbReference type="Proteomes" id="UP000885706">
    <property type="component" value="Unassembled WGS sequence"/>
</dbReference>
<keyword evidence="1 6" id="KW-0963">Cytoplasm</keyword>
<dbReference type="GO" id="GO:0048476">
    <property type="term" value="C:Holliday junction resolvase complex"/>
    <property type="evidence" value="ECO:0007669"/>
    <property type="project" value="UniProtKB-UniRule"/>
</dbReference>
<dbReference type="Gene3D" id="1.10.8.10">
    <property type="entry name" value="DNA helicase RuvA subunit, C-terminal domain"/>
    <property type="match status" value="1"/>
</dbReference>
<dbReference type="InterPro" id="IPR012340">
    <property type="entry name" value="NA-bd_OB-fold"/>
</dbReference>
<evidence type="ECO:0000259" key="7">
    <source>
        <dbReference type="SMART" id="SM00278"/>
    </source>
</evidence>
<dbReference type="GO" id="GO:0005737">
    <property type="term" value="C:cytoplasm"/>
    <property type="evidence" value="ECO:0007669"/>
    <property type="project" value="UniProtKB-SubCell"/>
</dbReference>
<dbReference type="InterPro" id="IPR011114">
    <property type="entry name" value="RuvA_C"/>
</dbReference>
<dbReference type="SUPFAM" id="SSF46929">
    <property type="entry name" value="DNA helicase RuvA subunit, C-terminal domain"/>
    <property type="match status" value="1"/>
</dbReference>
<comment type="function">
    <text evidence="6">The RuvA-RuvB-RuvC complex processes Holliday junction (HJ) DNA during genetic recombination and DNA repair, while the RuvA-RuvB complex plays an important role in the rescue of blocked DNA replication forks via replication fork reversal (RFR). RuvA specifically binds to HJ cruciform DNA, conferring on it an open structure. The RuvB hexamer acts as an ATP-dependent pump, pulling dsDNA into and through the RuvAB complex. HJ branch migration allows RuvC to scan DNA until it finds its consensus sequence, where it cleaves and resolves the cruciform DNA.</text>
</comment>
<comment type="similarity">
    <text evidence="6">Belongs to the RuvA family.</text>
</comment>
<dbReference type="SUPFAM" id="SSF50249">
    <property type="entry name" value="Nucleic acid-binding proteins"/>
    <property type="match status" value="1"/>
</dbReference>
<dbReference type="GO" id="GO:0009378">
    <property type="term" value="F:four-way junction helicase activity"/>
    <property type="evidence" value="ECO:0007669"/>
    <property type="project" value="InterPro"/>
</dbReference>
<evidence type="ECO:0000313" key="8">
    <source>
        <dbReference type="EMBL" id="HDD35482.1"/>
    </source>
</evidence>